<evidence type="ECO:0000313" key="4">
    <source>
        <dbReference type="Proteomes" id="UP000838756"/>
    </source>
</evidence>
<evidence type="ECO:0000313" key="2">
    <source>
        <dbReference type="EMBL" id="CAH2269494.1"/>
    </source>
</evidence>
<reference evidence="2" key="1">
    <citation type="submission" date="2022-03" db="EMBL/GenBank/DDBJ databases">
        <authorList>
            <person name="Lindestad O."/>
        </authorList>
    </citation>
    <scope>NUCLEOTIDE SEQUENCE</scope>
</reference>
<dbReference type="EMBL" id="CAKXAJ010026528">
    <property type="protein sequence ID" value="CAH2269495.1"/>
    <property type="molecule type" value="Genomic_DNA"/>
</dbReference>
<keyword evidence="4" id="KW-1185">Reference proteome</keyword>
<comment type="caution">
    <text evidence="2">The sequence shown here is derived from an EMBL/GenBank/DDBJ whole genome shotgun (WGS) entry which is preliminary data.</text>
</comment>
<accession>A0A8S4SPK3</accession>
<dbReference type="EMBL" id="CAKXAJ010026528">
    <property type="protein sequence ID" value="CAH2269494.1"/>
    <property type="molecule type" value="Genomic_DNA"/>
</dbReference>
<feature type="region of interest" description="Disordered" evidence="1">
    <location>
        <begin position="1"/>
        <end position="28"/>
    </location>
</feature>
<feature type="compositionally biased region" description="Polar residues" evidence="1">
    <location>
        <begin position="1"/>
        <end position="15"/>
    </location>
</feature>
<gene>
    <name evidence="2" type="primary">jg27303</name>
    <name evidence="3" type="synonym">jg27304</name>
    <name evidence="2" type="ORF">PAEG_LOCUS27705</name>
    <name evidence="3" type="ORF">PAEG_LOCUS27706</name>
</gene>
<name>A0A8S4SPK3_9NEOP</name>
<dbReference type="AlphaFoldDB" id="A0A8S4SPK3"/>
<organism evidence="2 4">
    <name type="scientific">Pararge aegeria aegeria</name>
    <dbReference type="NCBI Taxonomy" id="348720"/>
    <lineage>
        <taxon>Eukaryota</taxon>
        <taxon>Metazoa</taxon>
        <taxon>Ecdysozoa</taxon>
        <taxon>Arthropoda</taxon>
        <taxon>Hexapoda</taxon>
        <taxon>Insecta</taxon>
        <taxon>Pterygota</taxon>
        <taxon>Neoptera</taxon>
        <taxon>Endopterygota</taxon>
        <taxon>Lepidoptera</taxon>
        <taxon>Glossata</taxon>
        <taxon>Ditrysia</taxon>
        <taxon>Papilionoidea</taxon>
        <taxon>Nymphalidae</taxon>
        <taxon>Satyrinae</taxon>
        <taxon>Satyrini</taxon>
        <taxon>Parargina</taxon>
        <taxon>Pararge</taxon>
    </lineage>
</organism>
<proteinExistence type="predicted"/>
<evidence type="ECO:0000313" key="3">
    <source>
        <dbReference type="EMBL" id="CAH2269495.1"/>
    </source>
</evidence>
<sequence length="102" mass="11621">MISISSKNWHDQSGNNHHHRKNATSESSLELWTGVQLKYFASRKRDVRSSLPFFFIGRGTAKRKRRCWRDTAAFLAGLVESAFQTGGGQILTTNSRSTRFKC</sequence>
<protein>
    <submittedName>
        <fullName evidence="2">Jg27303 protein</fullName>
    </submittedName>
    <submittedName>
        <fullName evidence="3">Jg27304 protein</fullName>
    </submittedName>
</protein>
<evidence type="ECO:0000256" key="1">
    <source>
        <dbReference type="SAM" id="MobiDB-lite"/>
    </source>
</evidence>
<dbReference type="Proteomes" id="UP000838756">
    <property type="component" value="Unassembled WGS sequence"/>
</dbReference>